<dbReference type="InterPro" id="IPR004604">
    <property type="entry name" value="DNA_recomb/repair_RecN"/>
</dbReference>
<evidence type="ECO:0000256" key="7">
    <source>
        <dbReference type="ARBA" id="ARBA00023204"/>
    </source>
</evidence>
<proteinExistence type="inferred from homology"/>
<evidence type="ECO:0000256" key="9">
    <source>
        <dbReference type="PIRNR" id="PIRNR003128"/>
    </source>
</evidence>
<dbReference type="PANTHER" id="PTHR11059:SF0">
    <property type="entry name" value="DNA REPAIR PROTEIN RECN"/>
    <property type="match status" value="1"/>
</dbReference>
<keyword evidence="6" id="KW-0067">ATP-binding</keyword>
<evidence type="ECO:0000256" key="4">
    <source>
        <dbReference type="ARBA" id="ARBA00022741"/>
    </source>
</evidence>
<dbReference type="CDD" id="cd03241">
    <property type="entry name" value="ABC_RecN"/>
    <property type="match status" value="2"/>
</dbReference>
<evidence type="ECO:0000259" key="10">
    <source>
        <dbReference type="Pfam" id="PF02463"/>
    </source>
</evidence>
<dbReference type="InterPro" id="IPR027417">
    <property type="entry name" value="P-loop_NTPase"/>
</dbReference>
<protein>
    <recommendedName>
        <fullName evidence="3 9">DNA repair protein RecN</fullName>
    </recommendedName>
    <alternativeName>
        <fullName evidence="8 9">Recombination protein N</fullName>
    </alternativeName>
</protein>
<dbReference type="eggNOG" id="COG0497">
    <property type="taxonomic scope" value="Bacteria"/>
</dbReference>
<dbReference type="OrthoDB" id="9806954at2"/>
<dbReference type="GO" id="GO:0009432">
    <property type="term" value="P:SOS response"/>
    <property type="evidence" value="ECO:0007669"/>
    <property type="project" value="UniProtKB-ARBA"/>
</dbReference>
<dbReference type="GO" id="GO:0006281">
    <property type="term" value="P:DNA repair"/>
    <property type="evidence" value="ECO:0007669"/>
    <property type="project" value="UniProtKB-KW"/>
</dbReference>
<accession>U5N7D5</accession>
<comment type="function">
    <text evidence="1 9">May be involved in recombinational repair of damaged DNA.</text>
</comment>
<dbReference type="RefSeq" id="WP_022772206.1">
    <property type="nucleotide sequence ID" value="NC_022576.1"/>
</dbReference>
<keyword evidence="12" id="KW-1185">Reference proteome</keyword>
<dbReference type="PANTHER" id="PTHR11059">
    <property type="entry name" value="DNA REPAIR PROTEIN RECN"/>
    <property type="match status" value="1"/>
</dbReference>
<feature type="domain" description="RecF/RecN/SMC N-terminal" evidence="10">
    <location>
        <begin position="3"/>
        <end position="501"/>
    </location>
</feature>
<name>U5N7D5_9BURK</name>
<comment type="similarity">
    <text evidence="2 9">Belongs to the RecN family.</text>
</comment>
<dbReference type="KEGG" id="cbx:Cenrod_1210"/>
<keyword evidence="4" id="KW-0547">Nucleotide-binding</keyword>
<dbReference type="InterPro" id="IPR003395">
    <property type="entry name" value="RecF/RecN/SMC_N"/>
</dbReference>
<evidence type="ECO:0000256" key="8">
    <source>
        <dbReference type="ARBA" id="ARBA00033408"/>
    </source>
</evidence>
<dbReference type="GO" id="GO:0043590">
    <property type="term" value="C:bacterial nucleoid"/>
    <property type="evidence" value="ECO:0007669"/>
    <property type="project" value="TreeGrafter"/>
</dbReference>
<dbReference type="GO" id="GO:0005524">
    <property type="term" value="F:ATP binding"/>
    <property type="evidence" value="ECO:0007669"/>
    <property type="project" value="UniProtKB-KW"/>
</dbReference>
<evidence type="ECO:0000313" key="11">
    <source>
        <dbReference type="EMBL" id="AGX87302.1"/>
    </source>
</evidence>
<reference evidence="11 12" key="1">
    <citation type="journal article" date="2013" name="Genome Biol.">
        <title>Genomic analysis reveals key aspects of prokaryotic symbiosis in the phototrophic consortium "Chlorochromatium aggregatum".</title>
        <authorList>
            <person name="Liu Z."/>
            <person name="Muller J."/>
            <person name="Li T."/>
            <person name="Alvey R.M."/>
            <person name="Vogl K."/>
            <person name="Frigaard N.U."/>
            <person name="Rockwell N.C."/>
            <person name="Boyd E.S."/>
            <person name="Tomsho L.P."/>
            <person name="Schuster S.C."/>
            <person name="Henke P."/>
            <person name="Rohde M."/>
            <person name="Overmann J."/>
            <person name="Bryant D.A."/>
        </authorList>
    </citation>
    <scope>NUCLEOTIDE SEQUENCE [LARGE SCALE GENOMIC DNA]</scope>
    <source>
        <strain evidence="11">CR</strain>
    </source>
</reference>
<keyword evidence="7 9" id="KW-0234">DNA repair</keyword>
<dbReference type="EMBL" id="CP004885">
    <property type="protein sequence ID" value="AGX87302.1"/>
    <property type="molecule type" value="Genomic_DNA"/>
</dbReference>
<evidence type="ECO:0000256" key="3">
    <source>
        <dbReference type="ARBA" id="ARBA00021315"/>
    </source>
</evidence>
<dbReference type="Proteomes" id="UP000017184">
    <property type="component" value="Chromosome"/>
</dbReference>
<gene>
    <name evidence="11" type="primary">recN</name>
    <name evidence="11" type="ORF">Cenrod_1210</name>
</gene>
<keyword evidence="5 9" id="KW-0227">DNA damage</keyword>
<dbReference type="STRING" id="946483.Cenrod_1210"/>
<dbReference type="FunFam" id="3.40.50.300:FF:000356">
    <property type="entry name" value="DNA repair protein RecN"/>
    <property type="match status" value="1"/>
</dbReference>
<dbReference type="NCBIfam" id="TIGR00634">
    <property type="entry name" value="recN"/>
    <property type="match status" value="1"/>
</dbReference>
<dbReference type="Gene3D" id="3.40.50.300">
    <property type="entry name" value="P-loop containing nucleotide triphosphate hydrolases"/>
    <property type="match status" value="2"/>
</dbReference>
<dbReference type="PIRSF" id="PIRSF003128">
    <property type="entry name" value="RecN"/>
    <property type="match status" value="1"/>
</dbReference>
<dbReference type="FunFam" id="3.40.50.300:FF:000319">
    <property type="entry name" value="DNA repair protein RecN"/>
    <property type="match status" value="1"/>
</dbReference>
<sequence>MSLKRLVLRNFVLVDALELDLAQGFSVLTGETGAGKSILVDALQWATGGRADASLIREGADRAEVAAEFDADAALETWLSDAGFHAEESLLLRRTIDRQGKSRAWINGSPATASQLRMVGERLLDIHGQHAWQSLIRPDAMAGLLDAYAQTSNADVAACWSQWKQAVEQREAARSRQDAIQRERQQLAWQVEELERLSPGANEWPELNAEHHRLAHAQSLIDAASEAVRLLDENEANAVSMLVRAADLLQQQGQIEPVFAEVGQTLHENVAQVQDGLRTLRAYLAKAELDPERLAVVDERIANWMSLARRYQHHPEELPALLERWKQELAGLEQACDLRALDAAVADTLARYHEAARTLSAERAHAAPKLATAITALLQELGMPGGCFDVALQPIETPARNGMEEVGFLVAGHVGSTPRPIQKVASGGELSRIALAIAVTTSQLGGAQTLIFDEVDTGVGGAVAQTIGRLLGKLGAERQVFAVTHLHQVAACADHHWVVSKSLHGEKTRSTVEPVEGEARVVELARMLGGARQTESTLAHARDLLGERGE</sequence>
<evidence type="ECO:0000313" key="12">
    <source>
        <dbReference type="Proteomes" id="UP000017184"/>
    </source>
</evidence>
<evidence type="ECO:0000256" key="1">
    <source>
        <dbReference type="ARBA" id="ARBA00003618"/>
    </source>
</evidence>
<dbReference type="AlphaFoldDB" id="U5N7D5"/>
<dbReference type="SUPFAM" id="SSF52540">
    <property type="entry name" value="P-loop containing nucleoside triphosphate hydrolases"/>
    <property type="match status" value="1"/>
</dbReference>
<evidence type="ECO:0000256" key="6">
    <source>
        <dbReference type="ARBA" id="ARBA00022840"/>
    </source>
</evidence>
<dbReference type="PATRIC" id="fig|946483.4.peg.1212"/>
<dbReference type="GO" id="GO:0006310">
    <property type="term" value="P:DNA recombination"/>
    <property type="evidence" value="ECO:0007669"/>
    <property type="project" value="InterPro"/>
</dbReference>
<dbReference type="Pfam" id="PF02463">
    <property type="entry name" value="SMC_N"/>
    <property type="match status" value="1"/>
</dbReference>
<evidence type="ECO:0000256" key="2">
    <source>
        <dbReference type="ARBA" id="ARBA00009441"/>
    </source>
</evidence>
<dbReference type="NCBIfam" id="NF008121">
    <property type="entry name" value="PRK10869.1"/>
    <property type="match status" value="1"/>
</dbReference>
<evidence type="ECO:0000256" key="5">
    <source>
        <dbReference type="ARBA" id="ARBA00022763"/>
    </source>
</evidence>
<organism evidence="11 12">
    <name type="scientific">Candidatus Symbiobacter mobilis CR</name>
    <dbReference type="NCBI Taxonomy" id="946483"/>
    <lineage>
        <taxon>Bacteria</taxon>
        <taxon>Pseudomonadati</taxon>
        <taxon>Pseudomonadota</taxon>
        <taxon>Betaproteobacteria</taxon>
        <taxon>Burkholderiales</taxon>
        <taxon>Comamonadaceae</taxon>
    </lineage>
</organism>
<dbReference type="HOGENOM" id="CLU_018297_3_1_4"/>